<evidence type="ECO:0000313" key="1">
    <source>
        <dbReference type="EMBL" id="GLH67312.1"/>
    </source>
</evidence>
<gene>
    <name evidence="1" type="ORF">GETHED_16760</name>
</gene>
<dbReference type="RefSeq" id="WP_285608370.1">
    <property type="nucleotide sequence ID" value="NZ_BSDC01000002.1"/>
</dbReference>
<protein>
    <submittedName>
        <fullName evidence="1">Uncharacterized protein</fullName>
    </submittedName>
</protein>
<name>A0ABQ5PXW6_9BACT</name>
<keyword evidence="2" id="KW-1185">Reference proteome</keyword>
<dbReference type="EMBL" id="BSDC01000002">
    <property type="protein sequence ID" value="GLH67312.1"/>
    <property type="molecule type" value="Genomic_DNA"/>
</dbReference>
<reference evidence="1" key="1">
    <citation type="journal article" date="2023" name="Antonie Van Leeuwenhoek">
        <title>Mesoterricola silvestris gen. nov., sp. nov., Mesoterricola sediminis sp. nov., Geothrix oryzae sp. nov., Geothrix edaphica sp. nov., Geothrix rubra sp. nov., and Geothrix limicola sp. nov., six novel members of Acidobacteriota isolated from soils.</title>
        <authorList>
            <person name="Itoh H."/>
            <person name="Sugisawa Y."/>
            <person name="Mise K."/>
            <person name="Xu Z."/>
            <person name="Kuniyasu M."/>
            <person name="Ushijima N."/>
            <person name="Kawano K."/>
            <person name="Kobayashi E."/>
            <person name="Shiratori Y."/>
            <person name="Masuda Y."/>
            <person name="Senoo K."/>
        </authorList>
    </citation>
    <scope>NUCLEOTIDE SEQUENCE</scope>
    <source>
        <strain evidence="1">Red802</strain>
    </source>
</reference>
<dbReference type="Proteomes" id="UP001165044">
    <property type="component" value="Unassembled WGS sequence"/>
</dbReference>
<comment type="caution">
    <text evidence="1">The sequence shown here is derived from an EMBL/GenBank/DDBJ whole genome shotgun (WGS) entry which is preliminary data.</text>
</comment>
<organism evidence="1 2">
    <name type="scientific">Geothrix edaphica</name>
    <dbReference type="NCBI Taxonomy" id="2927976"/>
    <lineage>
        <taxon>Bacteria</taxon>
        <taxon>Pseudomonadati</taxon>
        <taxon>Acidobacteriota</taxon>
        <taxon>Holophagae</taxon>
        <taxon>Holophagales</taxon>
        <taxon>Holophagaceae</taxon>
        <taxon>Geothrix</taxon>
    </lineage>
</organism>
<proteinExistence type="predicted"/>
<accession>A0ABQ5PXW6</accession>
<evidence type="ECO:0000313" key="2">
    <source>
        <dbReference type="Proteomes" id="UP001165044"/>
    </source>
</evidence>
<sequence>MHQRHQVGREGHQAARGEACLMGSIGSGLGFQQGQQAIPIFLNQSQHLGRRFGVT</sequence>